<accession>A0ACC2CWF5</accession>
<evidence type="ECO:0000313" key="1">
    <source>
        <dbReference type="EMBL" id="KAJ7546312.1"/>
    </source>
</evidence>
<reference evidence="2" key="1">
    <citation type="journal article" date="2024" name="Proc. Natl. Acad. Sci. U.S.A.">
        <title>Extraordinary preservation of gene collinearity over three hundred million years revealed in homosporous lycophytes.</title>
        <authorList>
            <person name="Li C."/>
            <person name="Wickell D."/>
            <person name="Kuo L.Y."/>
            <person name="Chen X."/>
            <person name="Nie B."/>
            <person name="Liao X."/>
            <person name="Peng D."/>
            <person name="Ji J."/>
            <person name="Jenkins J."/>
            <person name="Williams M."/>
            <person name="Shu S."/>
            <person name="Plott C."/>
            <person name="Barry K."/>
            <person name="Rajasekar S."/>
            <person name="Grimwood J."/>
            <person name="Han X."/>
            <person name="Sun S."/>
            <person name="Hou Z."/>
            <person name="He W."/>
            <person name="Dai G."/>
            <person name="Sun C."/>
            <person name="Schmutz J."/>
            <person name="Leebens-Mack J.H."/>
            <person name="Li F.W."/>
            <person name="Wang L."/>
        </authorList>
    </citation>
    <scope>NUCLEOTIDE SEQUENCE [LARGE SCALE GENOMIC DNA]</scope>
    <source>
        <strain evidence="2">cv. PW_Plant_1</strain>
    </source>
</reference>
<dbReference type="Proteomes" id="UP001162992">
    <property type="component" value="Chromosome 8"/>
</dbReference>
<sequence length="830" mass="92198">MKQVPRRTLRSNGIADFDSKLSLNVISAQKDVRQLPPQYAEGSCLVGASGCRDSSWWEVNNMLDSIDCQSIKPSSRIYARLLKQCSISRALSDGRRVHSHLLRSYLARDRYLNNLLISMYCKCGCLKEADRVFKNMPVRDVVAWSAMISAYAQNAHFREAVQLYKEMKLENVQPNKITFLSILKACIFPEALTQGRMVHASIVQMGFESDVVLGTALINMYNKCGSVEEARRVFDKMPKRDVVSWTSMIAAYADAGHGKEALDHFRRMELEGVIPNKITFVNALNACDSHTALTQGKLLHAEIMKRGFGTNVIVATALVDMYSKCGSLEDACQIFERMPKRDVILWNTMIAAYGQRGYWEAVSDSITEMEKEGLKPNNVTLLNALQACSTPPAVALGQMIHHRIVENGYQETVLDNALVHMYGKCGDLQSAKRVFNSSAARDVVTWNAMTAAFALHGLHQKAFQSFGQMQLEGLMPDKITLMNLLNACCSSLHLEAGQFIHAHIVHDVINLNVSLGNSIIRMYDKCGSLQAARGTFNAMVEQDILSWNAIIASYVHHGNSKEALHLFWQMHFRGIKPDRNTFLTILDACHTSVILAEAKLIHAQVVKSDFEFDLGAGTTLIDMYGKMGDLQKACSLFDHLSQRDLVCWSAMIYAYAQNGRGQAALKIFGQLQLEGIVPNKITLMNVLSACSHAGLLDEGYHHFISIDLCAGVTLDLEHYGCMIDLLARAGQLDDAEGLIFQMPYKPSNVVWMSLLGACKVHGDVERGKRAAGHLLGSDPQNPAFYVAFSNIMQQAEGEKMQGEDAKLLAGRVNVCGDEAKVPFDLVKQRH</sequence>
<protein>
    <submittedName>
        <fullName evidence="1">Uncharacterized protein</fullName>
    </submittedName>
</protein>
<gene>
    <name evidence="1" type="ORF">O6H91_08G035300</name>
</gene>
<organism evidence="1 2">
    <name type="scientific">Diphasiastrum complanatum</name>
    <name type="common">Issler's clubmoss</name>
    <name type="synonym">Lycopodium complanatum</name>
    <dbReference type="NCBI Taxonomy" id="34168"/>
    <lineage>
        <taxon>Eukaryota</taxon>
        <taxon>Viridiplantae</taxon>
        <taxon>Streptophyta</taxon>
        <taxon>Embryophyta</taxon>
        <taxon>Tracheophyta</taxon>
        <taxon>Lycopodiopsida</taxon>
        <taxon>Lycopodiales</taxon>
        <taxon>Lycopodiaceae</taxon>
        <taxon>Lycopodioideae</taxon>
        <taxon>Diphasiastrum</taxon>
    </lineage>
</organism>
<keyword evidence="2" id="KW-1185">Reference proteome</keyword>
<name>A0ACC2CWF5_DIPCM</name>
<dbReference type="EMBL" id="CM055099">
    <property type="protein sequence ID" value="KAJ7546312.1"/>
    <property type="molecule type" value="Genomic_DNA"/>
</dbReference>
<comment type="caution">
    <text evidence="1">The sequence shown here is derived from an EMBL/GenBank/DDBJ whole genome shotgun (WGS) entry which is preliminary data.</text>
</comment>
<evidence type="ECO:0000313" key="2">
    <source>
        <dbReference type="Proteomes" id="UP001162992"/>
    </source>
</evidence>
<proteinExistence type="predicted"/>